<dbReference type="GO" id="GO:0003676">
    <property type="term" value="F:nucleic acid binding"/>
    <property type="evidence" value="ECO:0007669"/>
    <property type="project" value="InterPro"/>
</dbReference>
<dbReference type="InterPro" id="IPR035979">
    <property type="entry name" value="RBD_domain_sf"/>
</dbReference>
<evidence type="ECO:0000313" key="2">
    <source>
        <dbReference type="Proteomes" id="UP001301958"/>
    </source>
</evidence>
<reference evidence="1" key="1">
    <citation type="journal article" date="2023" name="Mol. Phylogenet. Evol.">
        <title>Genome-scale phylogeny and comparative genomics of the fungal order Sordariales.</title>
        <authorList>
            <person name="Hensen N."/>
            <person name="Bonometti L."/>
            <person name="Westerberg I."/>
            <person name="Brannstrom I.O."/>
            <person name="Guillou S."/>
            <person name="Cros-Aarteil S."/>
            <person name="Calhoun S."/>
            <person name="Haridas S."/>
            <person name="Kuo A."/>
            <person name="Mondo S."/>
            <person name="Pangilinan J."/>
            <person name="Riley R."/>
            <person name="LaButti K."/>
            <person name="Andreopoulos B."/>
            <person name="Lipzen A."/>
            <person name="Chen C."/>
            <person name="Yan M."/>
            <person name="Daum C."/>
            <person name="Ng V."/>
            <person name="Clum A."/>
            <person name="Steindorff A."/>
            <person name="Ohm R.A."/>
            <person name="Martin F."/>
            <person name="Silar P."/>
            <person name="Natvig D.O."/>
            <person name="Lalanne C."/>
            <person name="Gautier V."/>
            <person name="Ament-Velasquez S.L."/>
            <person name="Kruys A."/>
            <person name="Hutchinson M.I."/>
            <person name="Powell A.J."/>
            <person name="Barry K."/>
            <person name="Miller A.N."/>
            <person name="Grigoriev I.V."/>
            <person name="Debuchy R."/>
            <person name="Gladieux P."/>
            <person name="Hiltunen Thoren M."/>
            <person name="Johannesson H."/>
        </authorList>
    </citation>
    <scope>NUCLEOTIDE SEQUENCE</scope>
    <source>
        <strain evidence="1">CBS 990.96</strain>
    </source>
</reference>
<dbReference type="AlphaFoldDB" id="A0AAN7BFQ7"/>
<evidence type="ECO:0000313" key="1">
    <source>
        <dbReference type="EMBL" id="KAK4222354.1"/>
    </source>
</evidence>
<protein>
    <recommendedName>
        <fullName evidence="3">RRM domain-containing protein</fullName>
    </recommendedName>
</protein>
<proteinExistence type="predicted"/>
<comment type="caution">
    <text evidence="1">The sequence shown here is derived from an EMBL/GenBank/DDBJ whole genome shotgun (WGS) entry which is preliminary data.</text>
</comment>
<accession>A0AAN7BFQ7</accession>
<evidence type="ECO:0008006" key="3">
    <source>
        <dbReference type="Google" id="ProtNLM"/>
    </source>
</evidence>
<dbReference type="InterPro" id="IPR012677">
    <property type="entry name" value="Nucleotide-bd_a/b_plait_sf"/>
</dbReference>
<reference evidence="1" key="2">
    <citation type="submission" date="2023-05" db="EMBL/GenBank/DDBJ databases">
        <authorList>
            <consortium name="Lawrence Berkeley National Laboratory"/>
            <person name="Steindorff A."/>
            <person name="Hensen N."/>
            <person name="Bonometti L."/>
            <person name="Westerberg I."/>
            <person name="Brannstrom I.O."/>
            <person name="Guillou S."/>
            <person name="Cros-Aarteil S."/>
            <person name="Calhoun S."/>
            <person name="Haridas S."/>
            <person name="Kuo A."/>
            <person name="Mondo S."/>
            <person name="Pangilinan J."/>
            <person name="Riley R."/>
            <person name="Labutti K."/>
            <person name="Andreopoulos B."/>
            <person name="Lipzen A."/>
            <person name="Chen C."/>
            <person name="Yanf M."/>
            <person name="Daum C."/>
            <person name="Ng V."/>
            <person name="Clum A."/>
            <person name="Ohm R."/>
            <person name="Martin F."/>
            <person name="Silar P."/>
            <person name="Natvig D."/>
            <person name="Lalanne C."/>
            <person name="Gautier V."/>
            <person name="Ament-Velasquez S.L."/>
            <person name="Kruys A."/>
            <person name="Hutchinson M.I."/>
            <person name="Powell A.J."/>
            <person name="Barry K."/>
            <person name="Miller A.N."/>
            <person name="Grigoriev I.V."/>
            <person name="Debuchy R."/>
            <person name="Gladieux P."/>
            <person name="Thoren M.H."/>
            <person name="Johannesson H."/>
        </authorList>
    </citation>
    <scope>NUCLEOTIDE SEQUENCE</scope>
    <source>
        <strain evidence="1">CBS 990.96</strain>
    </source>
</reference>
<organism evidence="1 2">
    <name type="scientific">Podospora fimiseda</name>
    <dbReference type="NCBI Taxonomy" id="252190"/>
    <lineage>
        <taxon>Eukaryota</taxon>
        <taxon>Fungi</taxon>
        <taxon>Dikarya</taxon>
        <taxon>Ascomycota</taxon>
        <taxon>Pezizomycotina</taxon>
        <taxon>Sordariomycetes</taxon>
        <taxon>Sordariomycetidae</taxon>
        <taxon>Sordariales</taxon>
        <taxon>Podosporaceae</taxon>
        <taxon>Podospora</taxon>
    </lineage>
</organism>
<name>A0AAN7BFQ7_9PEZI</name>
<dbReference type="SUPFAM" id="SSF54928">
    <property type="entry name" value="RNA-binding domain, RBD"/>
    <property type="match status" value="1"/>
</dbReference>
<sequence>MSSTVVKSGFEDSLVSWRSSTDGGLAVPGVRPSILPKPDFFSRRPESSKLLRELTECGTALPSLEKVLDNKYFPFIESCSQAHSSSWGVLKISNIPFDVNRAEVIALIGKNSRILNDVHEPVHIIMERTSSKTEDVFVEFMTSEDASKCIERLIKNSEKGRPPRLGNRVVTLKISDQTELMKALFPHAKGVDWLGSVPQIKEVGPDGWDHERFRGFMTMDEMAMLVKHAEVPTRAPFSHNVPQRPFECLISTIKKLPWYRSENITVAQRYQIYDATEKLVTMLKEKIDLAKQEVHANLNEQLFKRLVKAAMICPGFSALQKDNIAHIAGLTQPECATFNQPFFAYEWRHLHTICPRPNKMPMDLLDWYIAFIRQQSSEQIADRPEKEQAEIYLKARHTTDYFGYLWVEINLPEGPALDQMSLKDLYLREVGAIHRGFTRVLKRSTNPEALPESEEKEQ</sequence>
<gene>
    <name evidence="1" type="ORF">QBC38DRAFT_427468</name>
</gene>
<keyword evidence="2" id="KW-1185">Reference proteome</keyword>
<dbReference type="EMBL" id="MU865477">
    <property type="protein sequence ID" value="KAK4222354.1"/>
    <property type="molecule type" value="Genomic_DNA"/>
</dbReference>
<dbReference type="Gene3D" id="3.30.70.330">
    <property type="match status" value="1"/>
</dbReference>
<dbReference type="Proteomes" id="UP001301958">
    <property type="component" value="Unassembled WGS sequence"/>
</dbReference>